<comment type="caution">
    <text evidence="8">The sequence shown here is derived from an EMBL/GenBank/DDBJ whole genome shotgun (WGS) entry which is preliminary data.</text>
</comment>
<protein>
    <submittedName>
        <fullName evidence="8">Complement resistance protein TraT</fullName>
    </submittedName>
</protein>
<keyword evidence="4" id="KW-0564">Palmitate</keyword>
<accession>A0ABU8XVJ9</accession>
<keyword evidence="3 6" id="KW-0472">Membrane</keyword>
<feature type="signal peptide" evidence="6">
    <location>
        <begin position="1"/>
        <end position="24"/>
    </location>
</feature>
<dbReference type="RefSeq" id="WP_418161072.1">
    <property type="nucleotide sequence ID" value="NZ_JBBLZC010000023.1"/>
</dbReference>
<feature type="region of interest" description="Disordered" evidence="7">
    <location>
        <begin position="193"/>
        <end position="219"/>
    </location>
</feature>
<evidence type="ECO:0000256" key="4">
    <source>
        <dbReference type="ARBA" id="ARBA00023139"/>
    </source>
</evidence>
<dbReference type="PIRSF" id="PIRSF002859">
    <property type="entry name" value="Lipo_traT"/>
    <property type="match status" value="1"/>
</dbReference>
<evidence type="ECO:0000256" key="3">
    <source>
        <dbReference type="ARBA" id="ARBA00023136"/>
    </source>
</evidence>
<evidence type="ECO:0000256" key="1">
    <source>
        <dbReference type="ARBA" id="ARBA00004459"/>
    </source>
</evidence>
<keyword evidence="5" id="KW-0449">Lipoprotein</keyword>
<gene>
    <name evidence="8" type="ORF">U1T56_18890</name>
</gene>
<evidence type="ECO:0000313" key="8">
    <source>
        <dbReference type="EMBL" id="MEK0085223.1"/>
    </source>
</evidence>
<evidence type="ECO:0000256" key="6">
    <source>
        <dbReference type="PIRNR" id="PIRNR002859"/>
    </source>
</evidence>
<proteinExistence type="predicted"/>
<sequence>MPSVKAPLALASALALGLVLSGCAATTTAVAKRNLDVQTKMTDTIFLDPVPADERTVYVEVKNTSDKPDLDVEAQIRNAVAARGYRLVSDPRQARFVLQANVLQAGRSSETAAEAAYNGGFGSSVFGGAVGGAAGYGLGRAHLGMNDTVAAIGGALLGAAASGIADAYVQDTTYTIVTDLQVSERTPGTVVSQSEQASIAQGSSGTITQSSSGTSDRKRYRTRIVSTANKVNLDWPEAAPQLVTGLSRSIAGIF</sequence>
<dbReference type="PROSITE" id="PS51257">
    <property type="entry name" value="PROKAR_LIPOPROTEIN"/>
    <property type="match status" value="1"/>
</dbReference>
<keyword evidence="6" id="KW-0998">Cell outer membrane</keyword>
<comment type="subcellular location">
    <subcellularLocation>
        <location evidence="1">Cell outer membrane</location>
        <topology evidence="1">Lipid-anchor</topology>
    </subcellularLocation>
</comment>
<dbReference type="Pfam" id="PF05818">
    <property type="entry name" value="TraT"/>
    <property type="match status" value="1"/>
</dbReference>
<evidence type="ECO:0000256" key="2">
    <source>
        <dbReference type="ARBA" id="ARBA00022729"/>
    </source>
</evidence>
<dbReference type="Proteomes" id="UP001375743">
    <property type="component" value="Unassembled WGS sequence"/>
</dbReference>
<keyword evidence="2 6" id="KW-0732">Signal</keyword>
<dbReference type="InterPro" id="IPR008874">
    <property type="entry name" value="TraT_complement-R"/>
</dbReference>
<evidence type="ECO:0000256" key="5">
    <source>
        <dbReference type="ARBA" id="ARBA00023288"/>
    </source>
</evidence>
<feature type="compositionally biased region" description="Low complexity" evidence="7">
    <location>
        <begin position="201"/>
        <end position="214"/>
    </location>
</feature>
<name>A0ABU8XVJ9_9PROT</name>
<dbReference type="EMBL" id="JBBLZC010000023">
    <property type="protein sequence ID" value="MEK0085223.1"/>
    <property type="molecule type" value="Genomic_DNA"/>
</dbReference>
<reference evidence="8 9" key="1">
    <citation type="submission" date="2024-01" db="EMBL/GenBank/DDBJ databases">
        <title>Multi-omics insights into the function and evolution of sodium benzoate biodegradation pathways in Benzoatithermus flavus gen. nov., sp. nov. from hot spring.</title>
        <authorList>
            <person name="Hu C.-J."/>
            <person name="Li W.-J."/>
        </authorList>
    </citation>
    <scope>NUCLEOTIDE SEQUENCE [LARGE SCALE GENOMIC DNA]</scope>
    <source>
        <strain evidence="8 9">SYSU G07066</strain>
    </source>
</reference>
<evidence type="ECO:0000313" key="9">
    <source>
        <dbReference type="Proteomes" id="UP001375743"/>
    </source>
</evidence>
<keyword evidence="9" id="KW-1185">Reference proteome</keyword>
<evidence type="ECO:0000256" key="7">
    <source>
        <dbReference type="SAM" id="MobiDB-lite"/>
    </source>
</evidence>
<organism evidence="8 9">
    <name type="scientific">Benzoatithermus flavus</name>
    <dbReference type="NCBI Taxonomy" id="3108223"/>
    <lineage>
        <taxon>Bacteria</taxon>
        <taxon>Pseudomonadati</taxon>
        <taxon>Pseudomonadota</taxon>
        <taxon>Alphaproteobacteria</taxon>
        <taxon>Geminicoccales</taxon>
        <taxon>Geminicoccaceae</taxon>
        <taxon>Benzoatithermus</taxon>
    </lineage>
</organism>
<feature type="chain" id="PRO_5045014876" evidence="6">
    <location>
        <begin position="25"/>
        <end position="254"/>
    </location>
</feature>